<comment type="caution">
    <text evidence="1">The sequence shown here is derived from an EMBL/GenBank/DDBJ whole genome shotgun (WGS) entry which is preliminary data.</text>
</comment>
<accession>A0ACA9NTB4</accession>
<sequence length="296" mass="32959">EPDHLIHIFLALASSTEIDLGFDPTIKYICNHITLSEGPSVPNSRSIETGPAESSRKETQSSGYVLPAKQRVYHILVKAEEGVEHTFETVRLLSSYSAKVTRSHGTRVWEVFDINDPSKRRRVLKDTWYKRDKTPEPKILRDIRARLQNKPEDLVYLPEVLMHGALWTIKSSHSIPGNHLQGPMADPTLGIPRTVPEEPSGSLIAGTQGTHSDVTGVSFMSTLPESYYAISTNMMGCYLLSVAIYSVGYIHRRVSSTNILLTEDGTTGVLIDFAYAQKFSEFGQSGMEDKDHPTVK</sequence>
<organism evidence="1 2">
    <name type="scientific">Acaulospora colombiana</name>
    <dbReference type="NCBI Taxonomy" id="27376"/>
    <lineage>
        <taxon>Eukaryota</taxon>
        <taxon>Fungi</taxon>
        <taxon>Fungi incertae sedis</taxon>
        <taxon>Mucoromycota</taxon>
        <taxon>Glomeromycotina</taxon>
        <taxon>Glomeromycetes</taxon>
        <taxon>Diversisporales</taxon>
        <taxon>Acaulosporaceae</taxon>
        <taxon>Acaulospora</taxon>
    </lineage>
</organism>
<evidence type="ECO:0000313" key="1">
    <source>
        <dbReference type="EMBL" id="CAG8676186.1"/>
    </source>
</evidence>
<feature type="non-terminal residue" evidence="1">
    <location>
        <position position="1"/>
    </location>
</feature>
<protein>
    <submittedName>
        <fullName evidence="1">6362_t:CDS:1</fullName>
    </submittedName>
</protein>
<evidence type="ECO:0000313" key="2">
    <source>
        <dbReference type="Proteomes" id="UP000789525"/>
    </source>
</evidence>
<name>A0ACA9NTB4_9GLOM</name>
<dbReference type="EMBL" id="CAJVPT010025708">
    <property type="protein sequence ID" value="CAG8676186.1"/>
    <property type="molecule type" value="Genomic_DNA"/>
</dbReference>
<proteinExistence type="predicted"/>
<keyword evidence="2" id="KW-1185">Reference proteome</keyword>
<gene>
    <name evidence="1" type="ORF">ACOLOM_LOCUS9145</name>
</gene>
<dbReference type="Proteomes" id="UP000789525">
    <property type="component" value="Unassembled WGS sequence"/>
</dbReference>
<reference evidence="1" key="1">
    <citation type="submission" date="2021-06" db="EMBL/GenBank/DDBJ databases">
        <authorList>
            <person name="Kallberg Y."/>
            <person name="Tangrot J."/>
            <person name="Rosling A."/>
        </authorList>
    </citation>
    <scope>NUCLEOTIDE SEQUENCE</scope>
    <source>
        <strain evidence="1">CL356</strain>
    </source>
</reference>